<dbReference type="InterPro" id="IPR021457">
    <property type="entry name" value="DUF3108"/>
</dbReference>
<dbReference type="EMBL" id="WHLY01000002">
    <property type="protein sequence ID" value="MPR32779.1"/>
    <property type="molecule type" value="Genomic_DNA"/>
</dbReference>
<keyword evidence="2" id="KW-1185">Reference proteome</keyword>
<name>A0A7C9BNU8_9BACT</name>
<dbReference type="AlphaFoldDB" id="A0A7C9BNU8"/>
<dbReference type="Pfam" id="PF11306">
    <property type="entry name" value="DUF3108"/>
    <property type="match status" value="1"/>
</dbReference>
<comment type="caution">
    <text evidence="1">The sequence shown here is derived from an EMBL/GenBank/DDBJ whole genome shotgun (WGS) entry which is preliminary data.</text>
</comment>
<dbReference type="Proteomes" id="UP000479293">
    <property type="component" value="Unassembled WGS sequence"/>
</dbReference>
<reference evidence="1 2" key="1">
    <citation type="submission" date="2019-10" db="EMBL/GenBank/DDBJ databases">
        <title>Draft Genome Sequence of Cytophagaceae sp. SJW1-29.</title>
        <authorList>
            <person name="Choi A."/>
        </authorList>
    </citation>
    <scope>NUCLEOTIDE SEQUENCE [LARGE SCALE GENOMIC DNA]</scope>
    <source>
        <strain evidence="1 2">SJW1-29</strain>
    </source>
</reference>
<gene>
    <name evidence="1" type="ORF">GBK04_05265</name>
</gene>
<evidence type="ECO:0000313" key="1">
    <source>
        <dbReference type="EMBL" id="MPR32779.1"/>
    </source>
</evidence>
<sequence>MKHKQLIILIFAGLALGVTAFRMKDTYRQVPNSSFGTGERIEYRVHYGFINAAEAKVEVANSLVRVNNRPCYRVNVTGRTVGAFDLVSRVRDQWRSYIDTSAILPQMFQQNIEENKYRKQETLTFNHGSDVVYLDDKEEKKSFKVPDNVHDVISGYYFLRTMNFDRLSEGQLIEVPTFFSGEVYPMRVRYRGKDVIKTKFGKIRVIKLNPVMPNNKLFKGDDSVRIWVSDDENKVPVKVEVDLWIGALEMDLKSFKGLRNDFTWM</sequence>
<protein>
    <submittedName>
        <fullName evidence="1">DUF3108 domain-containing protein</fullName>
    </submittedName>
</protein>
<proteinExistence type="predicted"/>
<accession>A0A7C9BNU8</accession>
<evidence type="ECO:0000313" key="2">
    <source>
        <dbReference type="Proteomes" id="UP000479293"/>
    </source>
</evidence>
<dbReference type="RefSeq" id="WP_152757511.1">
    <property type="nucleotide sequence ID" value="NZ_WHLY01000002.1"/>
</dbReference>
<organism evidence="1 2">
    <name type="scientific">Salmonirosea aquatica</name>
    <dbReference type="NCBI Taxonomy" id="2654236"/>
    <lineage>
        <taxon>Bacteria</taxon>
        <taxon>Pseudomonadati</taxon>
        <taxon>Bacteroidota</taxon>
        <taxon>Cytophagia</taxon>
        <taxon>Cytophagales</taxon>
        <taxon>Spirosomataceae</taxon>
        <taxon>Salmonirosea</taxon>
    </lineage>
</organism>